<dbReference type="AlphaFoldDB" id="A0A5K4F5Y5"/>
<dbReference type="WBParaSite" id="Smp_316460.4">
    <property type="protein sequence ID" value="Smp_316460.4"/>
    <property type="gene ID" value="Smp_316460"/>
</dbReference>
<feature type="domain" description="E3 ubiquitin-protein ligase UBR-like C-terminal" evidence="2">
    <location>
        <begin position="17"/>
        <end position="138"/>
    </location>
</feature>
<dbReference type="GO" id="GO:0005737">
    <property type="term" value="C:cytoplasm"/>
    <property type="evidence" value="ECO:0007669"/>
    <property type="project" value="TreeGrafter"/>
</dbReference>
<keyword evidence="1" id="KW-0863">Zinc-finger</keyword>
<evidence type="ECO:0000259" key="2">
    <source>
        <dbReference type="Pfam" id="PF18995"/>
    </source>
</evidence>
<name>A0A5K4F5Y5_SCHMA</name>
<comment type="catalytic activity">
    <reaction evidence="1">
        <text>S-ubiquitinyl-[E2 ubiquitin-conjugating enzyme]-L-cysteine + [acceptor protein]-L-lysine = [E2 ubiquitin-conjugating enzyme]-L-cysteine + N(6)-ubiquitinyl-[acceptor protein]-L-lysine.</text>
        <dbReference type="EC" id="2.3.2.27"/>
    </reaction>
</comment>
<reference evidence="3" key="1">
    <citation type="submission" date="2019-11" db="UniProtKB">
        <authorList>
            <consortium name="WormBaseParasite"/>
        </authorList>
    </citation>
    <scope>IDENTIFICATION</scope>
    <source>
        <strain evidence="3">Puerto Rican</strain>
    </source>
</reference>
<evidence type="ECO:0000256" key="1">
    <source>
        <dbReference type="RuleBase" id="RU366018"/>
    </source>
</evidence>
<dbReference type="Pfam" id="PF18995">
    <property type="entry name" value="PRT6_C"/>
    <property type="match status" value="1"/>
</dbReference>
<keyword evidence="1" id="KW-0833">Ubl conjugation pathway</keyword>
<proteinExistence type="inferred from homology"/>
<keyword evidence="1" id="KW-0862">Zinc</keyword>
<dbReference type="InterPro" id="IPR044046">
    <property type="entry name" value="E3_ligase_UBR-like_C"/>
</dbReference>
<comment type="function">
    <text evidence="1">Ubiquitin ligase protein which is a component of the N-end rule pathway. Recognizes and binds to proteins bearing specific N-terminal residues that are destabilizing according to the N-end rule, leading to their ubiquitination and subsequent degradation.</text>
</comment>
<dbReference type="GO" id="GO:0000151">
    <property type="term" value="C:ubiquitin ligase complex"/>
    <property type="evidence" value="ECO:0007669"/>
    <property type="project" value="TreeGrafter"/>
</dbReference>
<dbReference type="InParanoid" id="A0A5K4F5Y5"/>
<keyword evidence="1" id="KW-0808">Transferase</keyword>
<dbReference type="STRING" id="6183.A0A5K4F5Y5"/>
<dbReference type="EC" id="2.3.2.27" evidence="1"/>
<comment type="pathway">
    <text evidence="1">Protein modification; protein ubiquitination.</text>
</comment>
<dbReference type="PANTHER" id="PTHR21497">
    <property type="entry name" value="UBIQUITIN LIGASE E3 ALPHA-RELATED"/>
    <property type="match status" value="1"/>
</dbReference>
<dbReference type="InterPro" id="IPR039164">
    <property type="entry name" value="UBR1-like"/>
</dbReference>
<protein>
    <recommendedName>
        <fullName evidence="1">E3 ubiquitin-protein ligase</fullName>
        <ecNumber evidence="1">2.3.2.27</ecNumber>
    </recommendedName>
</protein>
<dbReference type="GO" id="GO:0071596">
    <property type="term" value="P:ubiquitin-dependent protein catabolic process via the N-end rule pathway"/>
    <property type="evidence" value="ECO:0007669"/>
    <property type="project" value="UniProtKB-UniRule"/>
</dbReference>
<comment type="similarity">
    <text evidence="1">Belongs to the E3 ubiquitin-protein ligase UBR1-like family.</text>
</comment>
<organism evidence="3">
    <name type="scientific">Schistosoma mansoni</name>
    <name type="common">Blood fluke</name>
    <dbReference type="NCBI Taxonomy" id="6183"/>
    <lineage>
        <taxon>Eukaryota</taxon>
        <taxon>Metazoa</taxon>
        <taxon>Spiralia</taxon>
        <taxon>Lophotrochozoa</taxon>
        <taxon>Platyhelminthes</taxon>
        <taxon>Trematoda</taxon>
        <taxon>Digenea</taxon>
        <taxon>Strigeidida</taxon>
        <taxon>Schistosomatoidea</taxon>
        <taxon>Schistosomatidae</taxon>
        <taxon>Schistosoma</taxon>
    </lineage>
</organism>
<dbReference type="PANTHER" id="PTHR21497:SF39">
    <property type="entry name" value="E3 UBIQUITIN-PROTEIN LIGASE UBR3"/>
    <property type="match status" value="1"/>
</dbReference>
<dbReference type="GO" id="GO:0008270">
    <property type="term" value="F:zinc ion binding"/>
    <property type="evidence" value="ECO:0007669"/>
    <property type="project" value="UniProtKB-UniRule"/>
</dbReference>
<sequence length="152" mass="17266">MNFGYSLVEIGRQLCSPRLIRTPSSFDVLFNALHLVNCSSNQHRFQDNILCLICGRLLCSLCSNLATVVVEHTYMCGGFSGVVLEVNTSIVYVSLGSNICDWGSVYLDEYGEEDLELKRGKPLFLNAERFALLENQWITHSFRHVLKNWRSV</sequence>
<dbReference type="GO" id="GO:0061630">
    <property type="term" value="F:ubiquitin protein ligase activity"/>
    <property type="evidence" value="ECO:0007669"/>
    <property type="project" value="UniProtKB-UniRule"/>
</dbReference>
<dbReference type="GO" id="GO:0016567">
    <property type="term" value="P:protein ubiquitination"/>
    <property type="evidence" value="ECO:0007669"/>
    <property type="project" value="UniProtKB-UniRule"/>
</dbReference>
<dbReference type="UniPathway" id="UPA00143"/>
<evidence type="ECO:0000313" key="3">
    <source>
        <dbReference type="WBParaSite" id="Smp_316460.4"/>
    </source>
</evidence>
<accession>A0A5K4F5Y5</accession>
<keyword evidence="1" id="KW-0479">Metal-binding</keyword>